<keyword evidence="5" id="KW-0378">Hydrolase</keyword>
<evidence type="ECO:0000313" key="8">
    <source>
        <dbReference type="EMBL" id="SVA00590.1"/>
    </source>
</evidence>
<organism evidence="8">
    <name type="scientific">marine metagenome</name>
    <dbReference type="NCBI Taxonomy" id="408172"/>
    <lineage>
        <taxon>unclassified sequences</taxon>
        <taxon>metagenomes</taxon>
        <taxon>ecological metagenomes</taxon>
    </lineage>
</organism>
<dbReference type="GO" id="GO:0004176">
    <property type="term" value="F:ATP-dependent peptidase activity"/>
    <property type="evidence" value="ECO:0007669"/>
    <property type="project" value="InterPro"/>
</dbReference>
<proteinExistence type="inferred from homology"/>
<comment type="catalytic activity">
    <reaction evidence="7">
        <text>Hydrolysis of proteins to small peptides in the presence of ATP and magnesium. alpha-casein is the usual test substrate. In the absence of ATP, only oligopeptides shorter than five residues are hydrolyzed (such as succinyl-Leu-Tyr-|-NHMec, and Leu-Tyr-Leu-|-Tyr-Trp, in which cleavage of the -Tyr-|-Leu- and -Tyr-|-Trp bonds also occurs).</text>
        <dbReference type="EC" id="3.4.21.92"/>
    </reaction>
</comment>
<dbReference type="EMBL" id="UINC01002818">
    <property type="protein sequence ID" value="SVA00590.1"/>
    <property type="molecule type" value="Genomic_DNA"/>
</dbReference>
<dbReference type="Gene3D" id="3.90.226.10">
    <property type="entry name" value="2-enoyl-CoA Hydratase, Chain A, domain 1"/>
    <property type="match status" value="1"/>
</dbReference>
<dbReference type="GO" id="GO:0009368">
    <property type="term" value="C:endopeptidase Clp complex"/>
    <property type="evidence" value="ECO:0007669"/>
    <property type="project" value="TreeGrafter"/>
</dbReference>
<protein>
    <recommendedName>
        <fullName evidence="2">endopeptidase Clp</fullName>
        <ecNumber evidence="2">3.4.21.92</ecNumber>
    </recommendedName>
</protein>
<dbReference type="GO" id="GO:0051117">
    <property type="term" value="F:ATPase binding"/>
    <property type="evidence" value="ECO:0007669"/>
    <property type="project" value="TreeGrafter"/>
</dbReference>
<reference evidence="8" key="1">
    <citation type="submission" date="2018-05" db="EMBL/GenBank/DDBJ databases">
        <authorList>
            <person name="Lanie J.A."/>
            <person name="Ng W.-L."/>
            <person name="Kazmierczak K.M."/>
            <person name="Andrzejewski T.M."/>
            <person name="Davidsen T.M."/>
            <person name="Wayne K.J."/>
            <person name="Tettelin H."/>
            <person name="Glass J.I."/>
            <person name="Rusch D."/>
            <person name="Podicherti R."/>
            <person name="Tsui H.-C.T."/>
            <person name="Winkler M.E."/>
        </authorList>
    </citation>
    <scope>NUCLEOTIDE SEQUENCE</scope>
</reference>
<evidence type="ECO:0000256" key="7">
    <source>
        <dbReference type="ARBA" id="ARBA00034021"/>
    </source>
</evidence>
<dbReference type="SUPFAM" id="SSF52096">
    <property type="entry name" value="ClpP/crotonase"/>
    <property type="match status" value="1"/>
</dbReference>
<evidence type="ECO:0000256" key="3">
    <source>
        <dbReference type="ARBA" id="ARBA00022490"/>
    </source>
</evidence>
<dbReference type="CDD" id="cd07017">
    <property type="entry name" value="S14_ClpP_2"/>
    <property type="match status" value="1"/>
</dbReference>
<dbReference type="GO" id="GO:0004252">
    <property type="term" value="F:serine-type endopeptidase activity"/>
    <property type="evidence" value="ECO:0007669"/>
    <property type="project" value="UniProtKB-EC"/>
</dbReference>
<evidence type="ECO:0000256" key="6">
    <source>
        <dbReference type="ARBA" id="ARBA00022825"/>
    </source>
</evidence>
<accession>A0A381S930</accession>
<evidence type="ECO:0000256" key="2">
    <source>
        <dbReference type="ARBA" id="ARBA00013230"/>
    </source>
</evidence>
<comment type="similarity">
    <text evidence="1">Belongs to the peptidase S14 family.</text>
</comment>
<evidence type="ECO:0000256" key="5">
    <source>
        <dbReference type="ARBA" id="ARBA00022801"/>
    </source>
</evidence>
<keyword evidence="4" id="KW-0645">Protease</keyword>
<dbReference type="GO" id="GO:0006515">
    <property type="term" value="P:protein quality control for misfolded or incompletely synthesized proteins"/>
    <property type="evidence" value="ECO:0007669"/>
    <property type="project" value="TreeGrafter"/>
</dbReference>
<dbReference type="InterPro" id="IPR023562">
    <property type="entry name" value="ClpP/TepA"/>
</dbReference>
<keyword evidence="3" id="KW-0963">Cytoplasm</keyword>
<dbReference type="NCBIfam" id="NF009205">
    <property type="entry name" value="PRK12553.1"/>
    <property type="match status" value="1"/>
</dbReference>
<gene>
    <name evidence="8" type="ORF">METZ01_LOCUS53444</name>
</gene>
<dbReference type="HAMAP" id="MF_00444">
    <property type="entry name" value="ClpP"/>
    <property type="match status" value="1"/>
</dbReference>
<dbReference type="AlphaFoldDB" id="A0A381S930"/>
<dbReference type="InterPro" id="IPR001907">
    <property type="entry name" value="ClpP"/>
</dbReference>
<evidence type="ECO:0000256" key="4">
    <source>
        <dbReference type="ARBA" id="ARBA00022670"/>
    </source>
</evidence>
<name>A0A381S930_9ZZZZ</name>
<evidence type="ECO:0000256" key="1">
    <source>
        <dbReference type="ARBA" id="ARBA00007039"/>
    </source>
</evidence>
<dbReference type="EC" id="3.4.21.92" evidence="2"/>
<dbReference type="PANTHER" id="PTHR10381:SF70">
    <property type="entry name" value="ATP-DEPENDENT CLP PROTEASE PROTEOLYTIC SUBUNIT"/>
    <property type="match status" value="1"/>
</dbReference>
<dbReference type="PRINTS" id="PR00127">
    <property type="entry name" value="CLPPROTEASEP"/>
</dbReference>
<dbReference type="InterPro" id="IPR033135">
    <property type="entry name" value="ClpP_His_AS"/>
</dbReference>
<dbReference type="Pfam" id="PF00574">
    <property type="entry name" value="CLP_protease"/>
    <property type="match status" value="1"/>
</dbReference>
<keyword evidence="6" id="KW-0720">Serine protease</keyword>
<dbReference type="InterPro" id="IPR029045">
    <property type="entry name" value="ClpP/crotonase-like_dom_sf"/>
</dbReference>
<dbReference type="PROSITE" id="PS00382">
    <property type="entry name" value="CLP_PROTEASE_HIS"/>
    <property type="match status" value="1"/>
</dbReference>
<dbReference type="PANTHER" id="PTHR10381">
    <property type="entry name" value="ATP-DEPENDENT CLP PROTEASE PROTEOLYTIC SUBUNIT"/>
    <property type="match status" value="1"/>
</dbReference>
<sequence>MSKDKKDNKDSMSKLEELFLKSRTIMLYGEINQKVAREFCTKLQLLASESDDDITVYVNSPGGHVESGDSIHDMIKFVKPRVKVVGTGWVASAGALIYAAPPLEDRFSLPNTRYMLHQPSGGVGGQASDISIEAAQIVKMRERLNQIFADQTGQPIETIAKDTDRNFWMTPEEAKEYGLVGKIIQSKDEL</sequence>